<dbReference type="InterPro" id="IPR036265">
    <property type="entry name" value="HIT-like_sf"/>
</dbReference>
<dbReference type="OrthoDB" id="9799145at2"/>
<dbReference type="PROSITE" id="PS51084">
    <property type="entry name" value="HIT_2"/>
    <property type="match status" value="1"/>
</dbReference>
<gene>
    <name evidence="3" type="ORF">SAMN02745157_2172</name>
</gene>
<dbReference type="EMBL" id="FQUP01000001">
    <property type="protein sequence ID" value="SHF31016.1"/>
    <property type="molecule type" value="Genomic_DNA"/>
</dbReference>
<keyword evidence="4" id="KW-1185">Reference proteome</keyword>
<organism evidence="3 4">
    <name type="scientific">Kaistia soli DSM 19436</name>
    <dbReference type="NCBI Taxonomy" id="1122133"/>
    <lineage>
        <taxon>Bacteria</taxon>
        <taxon>Pseudomonadati</taxon>
        <taxon>Pseudomonadota</taxon>
        <taxon>Alphaproteobacteria</taxon>
        <taxon>Hyphomicrobiales</taxon>
        <taxon>Kaistiaceae</taxon>
        <taxon>Kaistia</taxon>
    </lineage>
</organism>
<evidence type="ECO:0000259" key="2">
    <source>
        <dbReference type="PROSITE" id="PS51084"/>
    </source>
</evidence>
<comment type="caution">
    <text evidence="1">Lacks conserved residue(s) required for the propagation of feature annotation.</text>
</comment>
<dbReference type="AlphaFoldDB" id="A0A1M5ALH5"/>
<evidence type="ECO:0000313" key="3">
    <source>
        <dbReference type="EMBL" id="SHF31016.1"/>
    </source>
</evidence>
<reference evidence="3 4" key="1">
    <citation type="submission" date="2016-11" db="EMBL/GenBank/DDBJ databases">
        <authorList>
            <person name="Jaros S."/>
            <person name="Januszkiewicz K."/>
            <person name="Wedrychowicz H."/>
        </authorList>
    </citation>
    <scope>NUCLEOTIDE SEQUENCE [LARGE SCALE GENOMIC DNA]</scope>
    <source>
        <strain evidence="3 4">DSM 19436</strain>
    </source>
</reference>
<dbReference type="GO" id="GO:0016787">
    <property type="term" value="F:hydrolase activity"/>
    <property type="evidence" value="ECO:0007669"/>
    <property type="project" value="UniProtKB-KW"/>
</dbReference>
<evidence type="ECO:0000256" key="1">
    <source>
        <dbReference type="PROSITE-ProRule" id="PRU00464"/>
    </source>
</evidence>
<dbReference type="InterPro" id="IPR026026">
    <property type="entry name" value="HIT_Hint"/>
</dbReference>
<accession>A0A1M5ALH5</accession>
<keyword evidence="3" id="KW-0378">Hydrolase</keyword>
<dbReference type="InterPro" id="IPR011146">
    <property type="entry name" value="HIT-like"/>
</dbReference>
<name>A0A1M5ALH5_9HYPH</name>
<evidence type="ECO:0000313" key="4">
    <source>
        <dbReference type="Proteomes" id="UP000184485"/>
    </source>
</evidence>
<feature type="domain" description="HIT" evidence="2">
    <location>
        <begin position="36"/>
        <end position="105"/>
    </location>
</feature>
<dbReference type="Proteomes" id="UP000184485">
    <property type="component" value="Unassembled WGS sequence"/>
</dbReference>
<sequence>MDPFTIDPRILGDSMAVTELGLCSVRLMDDARYPWLLLLPRRSGLEQFTDLEEAESILITSEIRAAAAALRSVLPFERLNVGALGNIVRQLHIHVIGRREGDSAWPGPVWGHGLRVPRETAQNTVIVEQLRFAFGNGT</sequence>
<proteinExistence type="predicted"/>
<dbReference type="STRING" id="1122133.SAMN02745157_2172"/>
<dbReference type="Pfam" id="PF01230">
    <property type="entry name" value="HIT"/>
    <property type="match status" value="1"/>
</dbReference>
<dbReference type="SUPFAM" id="SSF54197">
    <property type="entry name" value="HIT-like"/>
    <property type="match status" value="1"/>
</dbReference>
<protein>
    <submittedName>
        <fullName evidence="3">Diadenosine tetraphosphate (Ap4A) hydrolase</fullName>
    </submittedName>
</protein>
<dbReference type="PIRSF" id="PIRSF000714">
    <property type="entry name" value="HIT"/>
    <property type="match status" value="1"/>
</dbReference>
<dbReference type="Gene3D" id="3.30.428.10">
    <property type="entry name" value="HIT-like"/>
    <property type="match status" value="1"/>
</dbReference>